<evidence type="ECO:0000313" key="6">
    <source>
        <dbReference type="Proteomes" id="UP000247476"/>
    </source>
</evidence>
<protein>
    <submittedName>
        <fullName evidence="5">Polysaccharide deacetylase</fullName>
    </submittedName>
</protein>
<dbReference type="RefSeq" id="WP_110841970.1">
    <property type="nucleotide sequence ID" value="NZ_QJVJ01000009.1"/>
</dbReference>
<dbReference type="GO" id="GO:0016810">
    <property type="term" value="F:hydrolase activity, acting on carbon-nitrogen (but not peptide) bonds"/>
    <property type="evidence" value="ECO:0007669"/>
    <property type="project" value="InterPro"/>
</dbReference>
<feature type="domain" description="NodB homology" evidence="4">
    <location>
        <begin position="95"/>
        <end position="292"/>
    </location>
</feature>
<gene>
    <name evidence="5" type="ORF">DLM86_20745</name>
</gene>
<accession>A0A2V5K0H6</accession>
<dbReference type="PANTHER" id="PTHR34216:SF3">
    <property type="entry name" value="POLY-BETA-1,6-N-ACETYL-D-GLUCOSAMINE N-DEACETYLASE"/>
    <property type="match status" value="1"/>
</dbReference>
<dbReference type="EMBL" id="QJVJ01000009">
    <property type="protein sequence ID" value="PYI52601.1"/>
    <property type="molecule type" value="Genomic_DNA"/>
</dbReference>
<dbReference type="InterPro" id="IPR051398">
    <property type="entry name" value="Polysacch_Deacetylase"/>
</dbReference>
<dbReference type="Proteomes" id="UP000247476">
    <property type="component" value="Unassembled WGS sequence"/>
</dbReference>
<feature type="chain" id="PRO_5039348002" evidence="3">
    <location>
        <begin position="20"/>
        <end position="292"/>
    </location>
</feature>
<comment type="subcellular location">
    <subcellularLocation>
        <location evidence="1">Secreted</location>
    </subcellularLocation>
</comment>
<reference evidence="5 6" key="1">
    <citation type="submission" date="2018-05" db="EMBL/GenBank/DDBJ databases">
        <title>Paenibacillus flagellatus sp. nov., isolated from selenium mineral soil.</title>
        <authorList>
            <person name="Dai X."/>
        </authorList>
    </citation>
    <scope>NUCLEOTIDE SEQUENCE [LARGE SCALE GENOMIC DNA]</scope>
    <source>
        <strain evidence="5 6">DXL2</strain>
    </source>
</reference>
<evidence type="ECO:0000256" key="2">
    <source>
        <dbReference type="ARBA" id="ARBA00022729"/>
    </source>
</evidence>
<dbReference type="GO" id="GO:0005576">
    <property type="term" value="C:extracellular region"/>
    <property type="evidence" value="ECO:0007669"/>
    <property type="project" value="UniProtKB-SubCell"/>
</dbReference>
<dbReference type="OrthoDB" id="9778320at2"/>
<proteinExistence type="predicted"/>
<dbReference type="Gene3D" id="3.20.20.370">
    <property type="entry name" value="Glycoside hydrolase/deacetylase"/>
    <property type="match status" value="1"/>
</dbReference>
<name>A0A2V5K0H6_9BACL</name>
<dbReference type="AlphaFoldDB" id="A0A2V5K0H6"/>
<dbReference type="InterPro" id="IPR002509">
    <property type="entry name" value="NODB_dom"/>
</dbReference>
<dbReference type="PANTHER" id="PTHR34216">
    <property type="match status" value="1"/>
</dbReference>
<feature type="signal peptide" evidence="3">
    <location>
        <begin position="1"/>
        <end position="19"/>
    </location>
</feature>
<dbReference type="PROSITE" id="PS51677">
    <property type="entry name" value="NODB"/>
    <property type="match status" value="1"/>
</dbReference>
<evidence type="ECO:0000256" key="3">
    <source>
        <dbReference type="SAM" id="SignalP"/>
    </source>
</evidence>
<dbReference type="GO" id="GO:0005975">
    <property type="term" value="P:carbohydrate metabolic process"/>
    <property type="evidence" value="ECO:0007669"/>
    <property type="project" value="InterPro"/>
</dbReference>
<comment type="caution">
    <text evidence="5">The sequence shown here is derived from an EMBL/GenBank/DDBJ whole genome shotgun (WGS) entry which is preliminary data.</text>
</comment>
<dbReference type="Pfam" id="PF01522">
    <property type="entry name" value="Polysacc_deac_1"/>
    <property type="match status" value="1"/>
</dbReference>
<organism evidence="5 6">
    <name type="scientific">Paenibacillus flagellatus</name>
    <dbReference type="NCBI Taxonomy" id="2211139"/>
    <lineage>
        <taxon>Bacteria</taxon>
        <taxon>Bacillati</taxon>
        <taxon>Bacillota</taxon>
        <taxon>Bacilli</taxon>
        <taxon>Bacillales</taxon>
        <taxon>Paenibacillaceae</taxon>
        <taxon>Paenibacillus</taxon>
    </lineage>
</organism>
<keyword evidence="2 3" id="KW-0732">Signal</keyword>
<keyword evidence="6" id="KW-1185">Reference proteome</keyword>
<dbReference type="InterPro" id="IPR011330">
    <property type="entry name" value="Glyco_hydro/deAcase_b/a-brl"/>
</dbReference>
<sequence length="292" mass="33039">MKKIISCCLAALLLGFVLSRTESGTSADIHYENRAIVLLYHDIVGETDPRAGGPSTLTGSRLEEHLRMLAKRGFRIVAMDEFVRWMQGRGTIPPNAVVLTFDDGYESFYTHAAPVLKRFGATASNFVVGISTDLYNPDADPHMSWEQMRRLKREGMGFYSHTYDSHRTVAAAMSAGEQPALTSRMKLARKGRPESEDEYRRRIVQDMEFMEKRLREELGEQPKLLAFPYGAYDEKAVQAGEEAGIELFFTIEEGLNAPGSRFVKRINAGEPYMTADLVWNRMKTFFDSSKVR</sequence>
<evidence type="ECO:0000256" key="1">
    <source>
        <dbReference type="ARBA" id="ARBA00004613"/>
    </source>
</evidence>
<evidence type="ECO:0000313" key="5">
    <source>
        <dbReference type="EMBL" id="PYI52601.1"/>
    </source>
</evidence>
<evidence type="ECO:0000259" key="4">
    <source>
        <dbReference type="PROSITE" id="PS51677"/>
    </source>
</evidence>
<dbReference type="SUPFAM" id="SSF88713">
    <property type="entry name" value="Glycoside hydrolase/deacetylase"/>
    <property type="match status" value="1"/>
</dbReference>